<proteinExistence type="predicted"/>
<protein>
    <submittedName>
        <fullName evidence="2">NIPSNAP family containing protein</fullName>
    </submittedName>
</protein>
<dbReference type="RefSeq" id="WP_006981472.1">
    <property type="nucleotide sequence ID" value="NZ_ABVL01000013.1"/>
</dbReference>
<organism evidence="2 3">
    <name type="scientific">Chthoniobacter flavus Ellin428</name>
    <dbReference type="NCBI Taxonomy" id="497964"/>
    <lineage>
        <taxon>Bacteria</taxon>
        <taxon>Pseudomonadati</taxon>
        <taxon>Verrucomicrobiota</taxon>
        <taxon>Spartobacteria</taxon>
        <taxon>Chthoniobacterales</taxon>
        <taxon>Chthoniobacteraceae</taxon>
        <taxon>Chthoniobacter</taxon>
    </lineage>
</organism>
<feature type="domain" description="NIPSNAP" evidence="1">
    <location>
        <begin position="158"/>
        <end position="261"/>
    </location>
</feature>
<evidence type="ECO:0000313" key="3">
    <source>
        <dbReference type="Proteomes" id="UP000005824"/>
    </source>
</evidence>
<gene>
    <name evidence="2" type="ORF">CfE428DRAFT_4148</name>
</gene>
<dbReference type="Pfam" id="PF07978">
    <property type="entry name" value="NIPSNAP"/>
    <property type="match status" value="1"/>
</dbReference>
<reference evidence="2 3" key="1">
    <citation type="journal article" date="2011" name="J. Bacteriol.">
        <title>Genome sequence of Chthoniobacter flavus Ellin428, an aerobic heterotrophic soil bacterium.</title>
        <authorList>
            <person name="Kant R."/>
            <person name="van Passel M.W."/>
            <person name="Palva A."/>
            <person name="Lucas S."/>
            <person name="Lapidus A."/>
            <person name="Glavina Del Rio T."/>
            <person name="Dalin E."/>
            <person name="Tice H."/>
            <person name="Bruce D."/>
            <person name="Goodwin L."/>
            <person name="Pitluck S."/>
            <person name="Larimer F.W."/>
            <person name="Land M.L."/>
            <person name="Hauser L."/>
            <person name="Sangwan P."/>
            <person name="de Vos W.M."/>
            <person name="Janssen P.H."/>
            <person name="Smidt H."/>
        </authorList>
    </citation>
    <scope>NUCLEOTIDE SEQUENCE [LARGE SCALE GENOMIC DNA]</scope>
    <source>
        <strain evidence="2 3">Ellin428</strain>
    </source>
</reference>
<sequence precursor="true">MKRRDFLQNTIAACVGAAALETKANAAEAAAPAGRDLYELRVYTLKTAKKSLLDDYLSKAFIPAVKRLGSGPVGVFSETVDPDHLAVYVLTVHSSAEQIVAQPAKLAADSEYQKAGADYLSATAADPVYERIQSSVHLAIEGMPKLARPDSSKPRLLNLRIYESHNERAAAKKIEMFNLHEMPIFQRVGLTPVFFGQTIVGANMPNLTYMLVFPDDAGRTAAWKRFGGDDEWKKLKAIPEYADKSIVSKITNKILTPEAYSEI</sequence>
<dbReference type="AlphaFoldDB" id="B4D5F9"/>
<dbReference type="Gene3D" id="3.30.70.100">
    <property type="match status" value="2"/>
</dbReference>
<evidence type="ECO:0000259" key="1">
    <source>
        <dbReference type="Pfam" id="PF07978"/>
    </source>
</evidence>
<dbReference type="SUPFAM" id="SSF54909">
    <property type="entry name" value="Dimeric alpha+beta barrel"/>
    <property type="match status" value="2"/>
</dbReference>
<dbReference type="eggNOG" id="ENOG502Z900">
    <property type="taxonomic scope" value="Bacteria"/>
</dbReference>
<keyword evidence="3" id="KW-1185">Reference proteome</keyword>
<accession>B4D5F9</accession>
<dbReference type="Proteomes" id="UP000005824">
    <property type="component" value="Unassembled WGS sequence"/>
</dbReference>
<comment type="caution">
    <text evidence="2">The sequence shown here is derived from an EMBL/GenBank/DDBJ whole genome shotgun (WGS) entry which is preliminary data.</text>
</comment>
<dbReference type="EMBL" id="ABVL01000013">
    <property type="protein sequence ID" value="EDY18364.1"/>
    <property type="molecule type" value="Genomic_DNA"/>
</dbReference>
<dbReference type="InterPro" id="IPR012577">
    <property type="entry name" value="NIPSNAP"/>
</dbReference>
<dbReference type="InterPro" id="IPR011008">
    <property type="entry name" value="Dimeric_a/b-barrel"/>
</dbReference>
<dbReference type="STRING" id="497964.CfE428DRAFT_4148"/>
<name>B4D5F9_9BACT</name>
<dbReference type="InParanoid" id="B4D5F9"/>
<evidence type="ECO:0000313" key="2">
    <source>
        <dbReference type="EMBL" id="EDY18364.1"/>
    </source>
</evidence>